<dbReference type="InterPro" id="IPR014729">
    <property type="entry name" value="Rossmann-like_a/b/a_fold"/>
</dbReference>
<sequence length="636" mass="72267">MAGIAGIAHWGSRPAPRDLVEGMLEVIRHRGPDGLFAGARKNIALGHAQFNLNERERNKTQPIWLPDGSCGLVADARLYNHEELWRALGSVTWFRDTPSDAELLLAAYQRWGEQAVLRLRGDFAFAVWDERKGRLFAARDPFGVKPFFYHTDSVGIRFGSEPKQLLRLPGVTTEPHDGVIADYLYRGIHRAFEETFFLGVNRLRAGHFLIAANDRLYQERFWPASASPEDFRGSPGECAEQFYFLFREGVRQRLDMDALAAMELSGGYDSSAVVLAAADIFKSRTPSSPRPVTISQTYPEFACDESVYSDAIAAQTGFEHLRAVAPCENFAPGLLGELQKVDAPTPEIFWQRRSEATALLRNRNCKVVLTGQGGDDLVWDPDYELDLWRSRRYLSAIRYCLYDPRVIREKATRSCLKRLVRQSIGPRLIRILQRGREKPVREIFDWINVSLLEKHQSYLDRNAFAGERPVYADLARDSISNWLTEPAFLRMIEQEECLSAYAGVELRHPFLDQNLAEFVLSVPFETRLQLAPSFKAILVAALGHRLPEKVRRRASKAAFDDYFISLLTTSRPALLNMVSDTTRLASERYVKLQCAAKQWDRPLSADSGWFAGARSVWQPVFLEIWLQNLGDATRTF</sequence>
<protein>
    <recommendedName>
        <fullName evidence="3">asparagine synthase (glutamine-hydrolyzing)</fullName>
        <ecNumber evidence="3">6.3.5.4</ecNumber>
    </recommendedName>
</protein>
<dbReference type="EMBL" id="FUIG01000013">
    <property type="protein sequence ID" value="SJM29681.1"/>
    <property type="molecule type" value="Genomic_DNA"/>
</dbReference>
<evidence type="ECO:0000256" key="6">
    <source>
        <dbReference type="ARBA" id="ARBA00022962"/>
    </source>
</evidence>
<dbReference type="PROSITE" id="PS51278">
    <property type="entry name" value="GATASE_TYPE_2"/>
    <property type="match status" value="1"/>
</dbReference>
<accession>A0A2P9AEW9</accession>
<evidence type="ECO:0000256" key="3">
    <source>
        <dbReference type="ARBA" id="ARBA00012737"/>
    </source>
</evidence>
<evidence type="ECO:0000256" key="7">
    <source>
        <dbReference type="ARBA" id="ARBA00048741"/>
    </source>
</evidence>
<keyword evidence="4 8" id="KW-0547">Nucleotide-binding</keyword>
<comment type="similarity">
    <text evidence="2">Belongs to the asparagine synthetase family.</text>
</comment>
<evidence type="ECO:0000259" key="9">
    <source>
        <dbReference type="PROSITE" id="PS51278"/>
    </source>
</evidence>
<dbReference type="InterPro" id="IPR033738">
    <property type="entry name" value="AsnB_N"/>
</dbReference>
<dbReference type="GO" id="GO:0004066">
    <property type="term" value="F:asparagine synthase (glutamine-hydrolyzing) activity"/>
    <property type="evidence" value="ECO:0007669"/>
    <property type="project" value="UniProtKB-EC"/>
</dbReference>
<evidence type="ECO:0000313" key="11">
    <source>
        <dbReference type="Proteomes" id="UP000245698"/>
    </source>
</evidence>
<dbReference type="CDD" id="cd00712">
    <property type="entry name" value="AsnB"/>
    <property type="match status" value="1"/>
</dbReference>
<keyword evidence="5 8" id="KW-0067">ATP-binding</keyword>
<gene>
    <name evidence="10" type="ORF">BQ8482_111611</name>
</gene>
<dbReference type="InterPro" id="IPR029055">
    <property type="entry name" value="Ntn_hydrolases_N"/>
</dbReference>
<dbReference type="PANTHER" id="PTHR43284:SF1">
    <property type="entry name" value="ASPARAGINE SYNTHETASE"/>
    <property type="match status" value="1"/>
</dbReference>
<dbReference type="Proteomes" id="UP000245698">
    <property type="component" value="Unassembled WGS sequence"/>
</dbReference>
<evidence type="ECO:0000256" key="8">
    <source>
        <dbReference type="PIRSR" id="PIRSR001589-2"/>
    </source>
</evidence>
<organism evidence="10 11">
    <name type="scientific">Mesorhizobium delmotii</name>
    <dbReference type="NCBI Taxonomy" id="1631247"/>
    <lineage>
        <taxon>Bacteria</taxon>
        <taxon>Pseudomonadati</taxon>
        <taxon>Pseudomonadota</taxon>
        <taxon>Alphaproteobacteria</taxon>
        <taxon>Hyphomicrobiales</taxon>
        <taxon>Phyllobacteriaceae</taxon>
        <taxon>Mesorhizobium</taxon>
    </lineage>
</organism>
<evidence type="ECO:0000256" key="1">
    <source>
        <dbReference type="ARBA" id="ARBA00005187"/>
    </source>
</evidence>
<keyword evidence="6" id="KW-0315">Glutamine amidotransferase</keyword>
<dbReference type="Pfam" id="PF13537">
    <property type="entry name" value="GATase_7"/>
    <property type="match status" value="1"/>
</dbReference>
<name>A0A2P9AEW9_9HYPH</name>
<evidence type="ECO:0000313" key="10">
    <source>
        <dbReference type="EMBL" id="SJM29681.1"/>
    </source>
</evidence>
<dbReference type="EC" id="6.3.5.4" evidence="3"/>
<dbReference type="SUPFAM" id="SSF56235">
    <property type="entry name" value="N-terminal nucleophile aminohydrolases (Ntn hydrolases)"/>
    <property type="match status" value="1"/>
</dbReference>
<feature type="domain" description="Glutamine amidotransferase type-2" evidence="9">
    <location>
        <begin position="2"/>
        <end position="214"/>
    </location>
</feature>
<evidence type="ECO:0000256" key="2">
    <source>
        <dbReference type="ARBA" id="ARBA00005752"/>
    </source>
</evidence>
<reference evidence="11" key="1">
    <citation type="submission" date="2016-12" db="EMBL/GenBank/DDBJ databases">
        <authorList>
            <person name="Brunel B."/>
        </authorList>
    </citation>
    <scope>NUCLEOTIDE SEQUENCE [LARGE SCALE GENOMIC DNA]</scope>
</reference>
<comment type="pathway">
    <text evidence="1">Amino-acid biosynthesis; L-asparagine biosynthesis; L-asparagine from L-aspartate (L-Gln route): step 1/1.</text>
</comment>
<dbReference type="InterPro" id="IPR001962">
    <property type="entry name" value="Asn_synthase"/>
</dbReference>
<dbReference type="SUPFAM" id="SSF52402">
    <property type="entry name" value="Adenine nucleotide alpha hydrolases-like"/>
    <property type="match status" value="1"/>
</dbReference>
<dbReference type="PANTHER" id="PTHR43284">
    <property type="entry name" value="ASPARAGINE SYNTHETASE (GLUTAMINE-HYDROLYZING)"/>
    <property type="match status" value="1"/>
</dbReference>
<dbReference type="AlphaFoldDB" id="A0A2P9AEW9"/>
<evidence type="ECO:0000256" key="4">
    <source>
        <dbReference type="ARBA" id="ARBA00022741"/>
    </source>
</evidence>
<dbReference type="InterPro" id="IPR017932">
    <property type="entry name" value="GATase_2_dom"/>
</dbReference>
<proteinExistence type="inferred from homology"/>
<comment type="catalytic activity">
    <reaction evidence="7">
        <text>L-aspartate + L-glutamine + ATP + H2O = L-asparagine + L-glutamate + AMP + diphosphate + H(+)</text>
        <dbReference type="Rhea" id="RHEA:12228"/>
        <dbReference type="ChEBI" id="CHEBI:15377"/>
        <dbReference type="ChEBI" id="CHEBI:15378"/>
        <dbReference type="ChEBI" id="CHEBI:29985"/>
        <dbReference type="ChEBI" id="CHEBI:29991"/>
        <dbReference type="ChEBI" id="CHEBI:30616"/>
        <dbReference type="ChEBI" id="CHEBI:33019"/>
        <dbReference type="ChEBI" id="CHEBI:58048"/>
        <dbReference type="ChEBI" id="CHEBI:58359"/>
        <dbReference type="ChEBI" id="CHEBI:456215"/>
        <dbReference type="EC" id="6.3.5.4"/>
    </reaction>
</comment>
<dbReference type="Pfam" id="PF00733">
    <property type="entry name" value="Asn_synthase"/>
    <property type="match status" value="1"/>
</dbReference>
<dbReference type="GO" id="GO:0005524">
    <property type="term" value="F:ATP binding"/>
    <property type="evidence" value="ECO:0007669"/>
    <property type="project" value="UniProtKB-KW"/>
</dbReference>
<dbReference type="InterPro" id="IPR006426">
    <property type="entry name" value="Asn_synth_AEB"/>
</dbReference>
<dbReference type="Gene3D" id="3.40.50.620">
    <property type="entry name" value="HUPs"/>
    <property type="match status" value="1"/>
</dbReference>
<evidence type="ECO:0000256" key="5">
    <source>
        <dbReference type="ARBA" id="ARBA00022840"/>
    </source>
</evidence>
<feature type="binding site" evidence="8">
    <location>
        <position position="100"/>
    </location>
    <ligand>
        <name>L-glutamine</name>
        <dbReference type="ChEBI" id="CHEBI:58359"/>
    </ligand>
</feature>
<dbReference type="Gene3D" id="3.60.20.10">
    <property type="entry name" value="Glutamine Phosphoribosylpyrophosphate, subunit 1, domain 1"/>
    <property type="match status" value="1"/>
</dbReference>
<dbReference type="PIRSF" id="PIRSF001589">
    <property type="entry name" value="Asn_synthetase_glu-h"/>
    <property type="match status" value="1"/>
</dbReference>
<dbReference type="GO" id="GO:0006529">
    <property type="term" value="P:asparagine biosynthetic process"/>
    <property type="evidence" value="ECO:0007669"/>
    <property type="project" value="InterPro"/>
</dbReference>
<dbReference type="RefSeq" id="WP_123147114.1">
    <property type="nucleotide sequence ID" value="NZ_FUIG01000013.1"/>
</dbReference>
<dbReference type="InterPro" id="IPR051786">
    <property type="entry name" value="ASN_synthetase/amidase"/>
</dbReference>
<keyword evidence="11" id="KW-1185">Reference proteome</keyword>